<dbReference type="InterPro" id="IPR001375">
    <property type="entry name" value="Peptidase_S9_cat"/>
</dbReference>
<dbReference type="SUPFAM" id="SSF53474">
    <property type="entry name" value="alpha/beta-Hydrolases"/>
    <property type="match status" value="1"/>
</dbReference>
<evidence type="ECO:0000256" key="1">
    <source>
        <dbReference type="SAM" id="SignalP"/>
    </source>
</evidence>
<evidence type="ECO:0000313" key="4">
    <source>
        <dbReference type="EMBL" id="MBO8429062.1"/>
    </source>
</evidence>
<organism evidence="4 5">
    <name type="scientific">Candidatus Egerieousia excrementavium</name>
    <dbReference type="NCBI Taxonomy" id="2840778"/>
    <lineage>
        <taxon>Bacteria</taxon>
        <taxon>Pseudomonadati</taxon>
        <taxon>Bacteroidota</taxon>
        <taxon>Bacteroidia</taxon>
        <taxon>Bacteroidales</taxon>
        <taxon>Candidatus Egerieousia</taxon>
    </lineage>
</organism>
<dbReference type="GO" id="GO:0008236">
    <property type="term" value="F:serine-type peptidase activity"/>
    <property type="evidence" value="ECO:0007669"/>
    <property type="project" value="InterPro"/>
</dbReference>
<dbReference type="Pfam" id="PF00326">
    <property type="entry name" value="Peptidase_S9"/>
    <property type="match status" value="1"/>
</dbReference>
<feature type="domain" description="Dipeptidylpeptidase IV N-terminal" evidence="3">
    <location>
        <begin position="117"/>
        <end position="425"/>
    </location>
</feature>
<dbReference type="AlphaFoldDB" id="A0A9D9DJG9"/>
<gene>
    <name evidence="4" type="ORF">IAC68_03895</name>
</gene>
<keyword evidence="1" id="KW-0732">Signal</keyword>
<dbReference type="InterPro" id="IPR029058">
    <property type="entry name" value="AB_hydrolase_fold"/>
</dbReference>
<evidence type="ECO:0000259" key="3">
    <source>
        <dbReference type="Pfam" id="PF00930"/>
    </source>
</evidence>
<proteinExistence type="predicted"/>
<dbReference type="InterPro" id="IPR050278">
    <property type="entry name" value="Serine_Prot_S9B/DPPIV"/>
</dbReference>
<feature type="chain" id="PRO_5039043807" evidence="1">
    <location>
        <begin position="25"/>
        <end position="723"/>
    </location>
</feature>
<dbReference type="PANTHER" id="PTHR11731:SF193">
    <property type="entry name" value="DIPEPTIDYL PEPTIDASE 9"/>
    <property type="match status" value="1"/>
</dbReference>
<feature type="domain" description="Peptidase S9 prolyl oligopeptidase catalytic" evidence="2">
    <location>
        <begin position="510"/>
        <end position="708"/>
    </location>
</feature>
<dbReference type="GO" id="GO:0008239">
    <property type="term" value="F:dipeptidyl-peptidase activity"/>
    <property type="evidence" value="ECO:0007669"/>
    <property type="project" value="TreeGrafter"/>
</dbReference>
<accession>A0A9D9DJG9</accession>
<protein>
    <submittedName>
        <fullName evidence="4">DPP IV N-terminal domain-containing protein</fullName>
    </submittedName>
</protein>
<dbReference type="Proteomes" id="UP000823635">
    <property type="component" value="Unassembled WGS sequence"/>
</dbReference>
<comment type="caution">
    <text evidence="4">The sequence shown here is derived from an EMBL/GenBank/DDBJ whole genome shotgun (WGS) entry which is preliminary data.</text>
</comment>
<reference evidence="4" key="2">
    <citation type="journal article" date="2021" name="PeerJ">
        <title>Extensive microbial diversity within the chicken gut microbiome revealed by metagenomics and culture.</title>
        <authorList>
            <person name="Gilroy R."/>
            <person name="Ravi A."/>
            <person name="Getino M."/>
            <person name="Pursley I."/>
            <person name="Horton D.L."/>
            <person name="Alikhan N.F."/>
            <person name="Baker D."/>
            <person name="Gharbi K."/>
            <person name="Hall N."/>
            <person name="Watson M."/>
            <person name="Adriaenssens E.M."/>
            <person name="Foster-Nyarko E."/>
            <person name="Jarju S."/>
            <person name="Secka A."/>
            <person name="Antonio M."/>
            <person name="Oren A."/>
            <person name="Chaudhuri R.R."/>
            <person name="La Ragione R."/>
            <person name="Hildebrand F."/>
            <person name="Pallen M.J."/>
        </authorList>
    </citation>
    <scope>NUCLEOTIDE SEQUENCE</scope>
    <source>
        <strain evidence="4">15467</strain>
    </source>
</reference>
<dbReference type="Pfam" id="PF00930">
    <property type="entry name" value="DPPIV_N"/>
    <property type="match status" value="1"/>
</dbReference>
<dbReference type="Gene3D" id="3.40.50.1820">
    <property type="entry name" value="alpha/beta hydrolase"/>
    <property type="match status" value="1"/>
</dbReference>
<name>A0A9D9DJG9_9BACT</name>
<dbReference type="SUPFAM" id="SSF82171">
    <property type="entry name" value="DPP6 N-terminal domain-like"/>
    <property type="match status" value="1"/>
</dbReference>
<dbReference type="InterPro" id="IPR002469">
    <property type="entry name" value="Peptidase_S9B_N"/>
</dbReference>
<reference evidence="4" key="1">
    <citation type="submission" date="2020-10" db="EMBL/GenBank/DDBJ databases">
        <authorList>
            <person name="Gilroy R."/>
        </authorList>
    </citation>
    <scope>NUCLEOTIDE SEQUENCE</scope>
    <source>
        <strain evidence="4">15467</strain>
    </source>
</reference>
<evidence type="ECO:0000259" key="2">
    <source>
        <dbReference type="Pfam" id="PF00326"/>
    </source>
</evidence>
<sequence length="723" mass="83434">MKITVKTCTILLLACMFGNVVSLAGVPDRGRQLGREEILNGIPEGILNKTPILAGWDSGDRILFFFGNRNEPVRELYDIKSGEWVRDTLPAEGAEKESLKRDSFATLLKERLGEEKYGRCMNVTCSPDSSKAAYTLDNDLYVYDFSADMEKRLTFGEHENILNGYASWVYYEEILGRASKYKAFWWAPSGDMIAWYRFDESEVGIFPIYDSEGQYGSLTKTRYPKAGCKNPQVKINVIDLESGMTMEAPFDSEADQYFGIPFWSDDSRRFMVPWMNRDQDSLILYALDIDRTAGRMTKEPVYSERQDTWIDWIADMHFTDEGFYMVRDFEMWEQIYYQSFDGKTLKRITDGENWGVQIVKVDQKNGCIYFSARREISTRNDFYKVSLRNGRITRLSQGEFDYGNICLSEDNRYFAAVRSNTVTPPQTVWGTTKGNGEMTVVTDMKGEKFDDYALALPRMLYMEYDGYTLPAWIIMPVDLDTARKYPVLASIYGGPNAGTVMDRWMGLGEKTQWWANEGVIQISIDHRASGHCGKQGLNFMHRNLLTVELEDYEAWMRYLFEKYPFIDRDKTGITGFSYGGSMTALAVTEGSDYFKYGIAGGGVYDYALYDTHYAERYMDTPQDNPEGYAHTRLMDRISNYKGDSTNFLRITHGTADDNVHMQNTMQYINTLQDAGRQFELMLYPGEYHGYRGPKALHSRQSDYIFWYRYLLNTVPPDVLMEKK</sequence>
<dbReference type="Gene3D" id="2.140.10.30">
    <property type="entry name" value="Dipeptidylpeptidase IV, N-terminal domain"/>
    <property type="match status" value="1"/>
</dbReference>
<evidence type="ECO:0000313" key="5">
    <source>
        <dbReference type="Proteomes" id="UP000823635"/>
    </source>
</evidence>
<dbReference type="GO" id="GO:0006508">
    <property type="term" value="P:proteolysis"/>
    <property type="evidence" value="ECO:0007669"/>
    <property type="project" value="InterPro"/>
</dbReference>
<dbReference type="EMBL" id="JADINB010000085">
    <property type="protein sequence ID" value="MBO8429062.1"/>
    <property type="molecule type" value="Genomic_DNA"/>
</dbReference>
<dbReference type="PANTHER" id="PTHR11731">
    <property type="entry name" value="PROTEASE FAMILY S9B,C DIPEPTIDYL-PEPTIDASE IV-RELATED"/>
    <property type="match status" value="1"/>
</dbReference>
<feature type="signal peptide" evidence="1">
    <location>
        <begin position="1"/>
        <end position="24"/>
    </location>
</feature>